<dbReference type="GO" id="GO:0003723">
    <property type="term" value="F:RNA binding"/>
    <property type="evidence" value="ECO:0007669"/>
    <property type="project" value="UniProtKB-KW"/>
</dbReference>
<dbReference type="GO" id="GO:0032021">
    <property type="term" value="C:NELF complex"/>
    <property type="evidence" value="ECO:0007669"/>
    <property type="project" value="InterPro"/>
</dbReference>
<dbReference type="Proteomes" id="UP001152795">
    <property type="component" value="Unassembled WGS sequence"/>
</dbReference>
<keyword evidence="11" id="KW-1185">Reference proteome</keyword>
<keyword evidence="5" id="KW-0694">RNA-binding</keyword>
<feature type="compositionally biased region" description="Basic and acidic residues" evidence="9">
    <location>
        <begin position="132"/>
        <end position="193"/>
    </location>
</feature>
<keyword evidence="4" id="KW-0678">Repressor</keyword>
<evidence type="ECO:0000313" key="10">
    <source>
        <dbReference type="EMBL" id="CAB4012808.1"/>
    </source>
</evidence>
<comment type="subcellular location">
    <subcellularLocation>
        <location evidence="2">Chromosome</location>
    </subcellularLocation>
    <subcellularLocation>
        <location evidence="1">Nucleus</location>
    </subcellularLocation>
</comment>
<gene>
    <name evidence="10" type="ORF">PACLA_8A064332</name>
</gene>
<keyword evidence="8" id="KW-0539">Nucleus</keyword>
<name>A0A7D9IQZ6_PARCT</name>
<dbReference type="EMBL" id="CACRXK020007637">
    <property type="protein sequence ID" value="CAB4012808.1"/>
    <property type="molecule type" value="Genomic_DNA"/>
</dbReference>
<dbReference type="PANTHER" id="PTHR17250">
    <property type="entry name" value="NEGATIVE ELONGATION FACTOR E"/>
    <property type="match status" value="1"/>
</dbReference>
<comment type="caution">
    <text evidence="10">The sequence shown here is derived from an EMBL/GenBank/DDBJ whole genome shotgun (WGS) entry which is preliminary data.</text>
</comment>
<dbReference type="PANTHER" id="PTHR17250:SF0">
    <property type="entry name" value="NEGATIVE ELONGATION FACTOR E"/>
    <property type="match status" value="1"/>
</dbReference>
<evidence type="ECO:0000256" key="2">
    <source>
        <dbReference type="ARBA" id="ARBA00004286"/>
    </source>
</evidence>
<evidence type="ECO:0000256" key="5">
    <source>
        <dbReference type="ARBA" id="ARBA00022884"/>
    </source>
</evidence>
<protein>
    <submittedName>
        <fullName evidence="10">Uncharacterized protein</fullName>
    </submittedName>
</protein>
<feature type="region of interest" description="Disordered" evidence="9">
    <location>
        <begin position="37"/>
        <end position="59"/>
    </location>
</feature>
<evidence type="ECO:0000256" key="3">
    <source>
        <dbReference type="ARBA" id="ARBA00022454"/>
    </source>
</evidence>
<dbReference type="AlphaFoldDB" id="A0A7D9IQZ6"/>
<feature type="region of interest" description="Disordered" evidence="9">
    <location>
        <begin position="129"/>
        <end position="193"/>
    </location>
</feature>
<keyword evidence="7" id="KW-0804">Transcription</keyword>
<evidence type="ECO:0000256" key="1">
    <source>
        <dbReference type="ARBA" id="ARBA00004123"/>
    </source>
</evidence>
<keyword evidence="3" id="KW-0158">Chromosome</keyword>
<accession>A0A7D9IQZ6</accession>
<evidence type="ECO:0000256" key="7">
    <source>
        <dbReference type="ARBA" id="ARBA00023163"/>
    </source>
</evidence>
<proteinExistence type="predicted"/>
<dbReference type="InterPro" id="IPR033102">
    <property type="entry name" value="NELFE"/>
</dbReference>
<organism evidence="10 11">
    <name type="scientific">Paramuricea clavata</name>
    <name type="common">Red gorgonian</name>
    <name type="synonym">Violescent sea-whip</name>
    <dbReference type="NCBI Taxonomy" id="317549"/>
    <lineage>
        <taxon>Eukaryota</taxon>
        <taxon>Metazoa</taxon>
        <taxon>Cnidaria</taxon>
        <taxon>Anthozoa</taxon>
        <taxon>Octocorallia</taxon>
        <taxon>Malacalcyonacea</taxon>
        <taxon>Plexauridae</taxon>
        <taxon>Paramuricea</taxon>
    </lineage>
</organism>
<evidence type="ECO:0000256" key="8">
    <source>
        <dbReference type="ARBA" id="ARBA00023242"/>
    </source>
</evidence>
<evidence type="ECO:0000256" key="4">
    <source>
        <dbReference type="ARBA" id="ARBA00022491"/>
    </source>
</evidence>
<feature type="compositionally biased region" description="Basic and acidic residues" evidence="9">
    <location>
        <begin position="37"/>
        <end position="49"/>
    </location>
</feature>
<evidence type="ECO:0000256" key="9">
    <source>
        <dbReference type="SAM" id="MobiDB-lite"/>
    </source>
</evidence>
<sequence>MTSFSGGPLTEEEEYLLERFRILREKKKLLKKLKEKAETKVKPTVKRESVPTPSITPEDAKRKAEMLVASGCVKISKTSVSREFKRARTSEKKVAKDNLSDQELTTLVEKKPLQSTYAAEMREMYHSNFVKSGERRDNDSNGNHGHREENKGHREENRGYREENRGYREENKGYREENRGYREENRGYREENRGYREPRKVCFIAEESNIKHILYKGVFIQYEPN</sequence>
<reference evidence="10" key="1">
    <citation type="submission" date="2020-04" db="EMBL/GenBank/DDBJ databases">
        <authorList>
            <person name="Alioto T."/>
            <person name="Alioto T."/>
            <person name="Gomez Garrido J."/>
        </authorList>
    </citation>
    <scope>NUCLEOTIDE SEQUENCE</scope>
    <source>
        <strain evidence="10">A484AB</strain>
    </source>
</reference>
<dbReference type="GO" id="GO:0034244">
    <property type="term" value="P:negative regulation of transcription elongation by RNA polymerase II"/>
    <property type="evidence" value="ECO:0007669"/>
    <property type="project" value="TreeGrafter"/>
</dbReference>
<evidence type="ECO:0000313" key="11">
    <source>
        <dbReference type="Proteomes" id="UP001152795"/>
    </source>
</evidence>
<evidence type="ECO:0000256" key="6">
    <source>
        <dbReference type="ARBA" id="ARBA00023015"/>
    </source>
</evidence>
<dbReference type="GO" id="GO:0005694">
    <property type="term" value="C:chromosome"/>
    <property type="evidence" value="ECO:0007669"/>
    <property type="project" value="UniProtKB-SubCell"/>
</dbReference>
<keyword evidence="6" id="KW-0805">Transcription regulation</keyword>